<organism evidence="2 3">
    <name type="scientific">Agromyces flavus</name>
    <dbReference type="NCBI Taxonomy" id="589382"/>
    <lineage>
        <taxon>Bacteria</taxon>
        <taxon>Bacillati</taxon>
        <taxon>Actinomycetota</taxon>
        <taxon>Actinomycetes</taxon>
        <taxon>Micrococcales</taxon>
        <taxon>Microbacteriaceae</taxon>
        <taxon>Agromyces</taxon>
    </lineage>
</organism>
<sequence>MNTKHAAPVVFTVSLVVLIGGGAGTAAWGGPGPVRDDGGATVVGFARGHVIVKDDLSPIRSSADILSAATVRTPQTVQGLSNEALRELHSQGPAPQSVPEFSNEALRELHSSARAPQSVPEFSNEALRELHSSARAPQTANGFTAEAMRELHSQGVAPQSAREMSTDARRELHSGAVAPRTTAADAQGQRLAAYAEAMSRSTRPSAAQMQGERLSAYGDAFAGAATQTEWVDDVLSPTAGTR</sequence>
<dbReference type="Proteomes" id="UP000199482">
    <property type="component" value="Chromosome I"/>
</dbReference>
<protein>
    <submittedName>
        <fullName evidence="2">Uncharacterized protein</fullName>
    </submittedName>
</protein>
<dbReference type="EMBL" id="SODL02000002">
    <property type="protein sequence ID" value="MCP2367054.1"/>
    <property type="molecule type" value="Genomic_DNA"/>
</dbReference>
<evidence type="ECO:0000313" key="4">
    <source>
        <dbReference type="Proteomes" id="UP000893823"/>
    </source>
</evidence>
<gene>
    <name evidence="1" type="ORF">BCL57_001208</name>
    <name evidence="2" type="ORF">SAMN04489721_3133</name>
</gene>
<dbReference type="Proteomes" id="UP000893823">
    <property type="component" value="Unassembled WGS sequence"/>
</dbReference>
<keyword evidence="4" id="KW-1185">Reference proteome</keyword>
<dbReference type="AlphaFoldDB" id="A0A1H1ZEC7"/>
<evidence type="ECO:0000313" key="3">
    <source>
        <dbReference type="Proteomes" id="UP000199482"/>
    </source>
</evidence>
<name>A0A1H1ZEC7_9MICO</name>
<reference evidence="2" key="2">
    <citation type="submission" date="2016-10" db="EMBL/GenBank/DDBJ databases">
        <authorList>
            <person name="de Groot N.N."/>
        </authorList>
    </citation>
    <scope>NUCLEOTIDE SEQUENCE [LARGE SCALE GENOMIC DNA]</scope>
    <source>
        <strain evidence="2">CPCC 202695</strain>
    </source>
</reference>
<dbReference type="RefSeq" id="WP_092674450.1">
    <property type="nucleotide sequence ID" value="NZ_BMDN01000002.1"/>
</dbReference>
<evidence type="ECO:0000313" key="1">
    <source>
        <dbReference type="EMBL" id="MCP2367054.1"/>
    </source>
</evidence>
<dbReference type="OrthoDB" id="5008077at2"/>
<dbReference type="EMBL" id="LT629755">
    <property type="protein sequence ID" value="SDT32068.1"/>
    <property type="molecule type" value="Genomic_DNA"/>
</dbReference>
<reference evidence="1" key="3">
    <citation type="submission" date="2022-06" db="EMBL/GenBank/DDBJ databases">
        <title>Genomic Encyclopedia of Type Strains, Phase III (KMG-III): the genomes of soil and plant-associated and newly described type strains.</title>
        <authorList>
            <person name="Whitman W."/>
        </authorList>
    </citation>
    <scope>NUCLEOTIDE SEQUENCE</scope>
    <source>
        <strain evidence="1">CPCC 202695</strain>
    </source>
</reference>
<proteinExistence type="predicted"/>
<accession>A0A1H1ZEC7</accession>
<reference evidence="3" key="1">
    <citation type="submission" date="2016-10" db="EMBL/GenBank/DDBJ databases">
        <authorList>
            <person name="Varghese N."/>
            <person name="Submissions S."/>
        </authorList>
    </citation>
    <scope>NUCLEOTIDE SEQUENCE [LARGE SCALE GENOMIC DNA]</scope>
    <source>
        <strain evidence="3">CPCC 202695</strain>
    </source>
</reference>
<evidence type="ECO:0000313" key="2">
    <source>
        <dbReference type="EMBL" id="SDT32068.1"/>
    </source>
</evidence>